<organism evidence="2 3">
    <name type="scientific">Hyphodiscus hymeniophilus</name>
    <dbReference type="NCBI Taxonomy" id="353542"/>
    <lineage>
        <taxon>Eukaryota</taxon>
        <taxon>Fungi</taxon>
        <taxon>Dikarya</taxon>
        <taxon>Ascomycota</taxon>
        <taxon>Pezizomycotina</taxon>
        <taxon>Leotiomycetes</taxon>
        <taxon>Helotiales</taxon>
        <taxon>Hyphodiscaceae</taxon>
        <taxon>Hyphodiscus</taxon>
    </lineage>
</organism>
<evidence type="ECO:0000256" key="1">
    <source>
        <dbReference type="SAM" id="SignalP"/>
    </source>
</evidence>
<dbReference type="PANTHER" id="PTHR35605">
    <property type="entry name" value="ECP2 EFFECTOR PROTEIN DOMAIN-CONTAINING PROTEIN-RELATED"/>
    <property type="match status" value="1"/>
</dbReference>
<dbReference type="EMBL" id="VNKQ01000004">
    <property type="protein sequence ID" value="KAG0651563.1"/>
    <property type="molecule type" value="Genomic_DNA"/>
</dbReference>
<dbReference type="AlphaFoldDB" id="A0A9P6VP07"/>
<reference evidence="2" key="1">
    <citation type="submission" date="2019-07" db="EMBL/GenBank/DDBJ databases">
        <title>Hyphodiscus hymeniophilus genome sequencing and assembly.</title>
        <authorList>
            <person name="Kramer G."/>
            <person name="Nodwell J."/>
        </authorList>
    </citation>
    <scope>NUCLEOTIDE SEQUENCE</scope>
    <source>
        <strain evidence="2">ATCC 34498</strain>
    </source>
</reference>
<keyword evidence="1" id="KW-0732">Signal</keyword>
<sequence length="196" mass="21502">MQLILIILILLRISNSVSVVAPGPRDLPYPTKALEYRGVLGGHDVQLNGTVEDMIAQMQSLHPSTSIDSLFAERTSSNTFHTRQIQIGLNCCPVGSQGWRATTQFDIINGIKHLQSIPILGIDGKSCSRISCSYSSSIWLCNDNDIRVNRLGSEYALYATALIERCGSRDPNGDLVVCGQVFDILGYNIIVREDSC</sequence>
<accession>A0A9P6VP07</accession>
<feature type="signal peptide" evidence="1">
    <location>
        <begin position="1"/>
        <end position="16"/>
    </location>
</feature>
<gene>
    <name evidence="2" type="ORF">D0Z07_1498</name>
</gene>
<dbReference type="OrthoDB" id="3552888at2759"/>
<dbReference type="PANTHER" id="PTHR35605:SF1">
    <property type="entry name" value="ECP2 EFFECTOR PROTEIN DOMAIN-CONTAINING PROTEIN-RELATED"/>
    <property type="match status" value="1"/>
</dbReference>
<feature type="chain" id="PRO_5040503375" evidence="1">
    <location>
        <begin position="17"/>
        <end position="196"/>
    </location>
</feature>
<name>A0A9P6VP07_9HELO</name>
<proteinExistence type="predicted"/>
<protein>
    <submittedName>
        <fullName evidence="2">Uncharacterized protein</fullName>
    </submittedName>
</protein>
<dbReference type="Proteomes" id="UP000785200">
    <property type="component" value="Unassembled WGS sequence"/>
</dbReference>
<keyword evidence="3" id="KW-1185">Reference proteome</keyword>
<evidence type="ECO:0000313" key="2">
    <source>
        <dbReference type="EMBL" id="KAG0651563.1"/>
    </source>
</evidence>
<evidence type="ECO:0000313" key="3">
    <source>
        <dbReference type="Proteomes" id="UP000785200"/>
    </source>
</evidence>
<comment type="caution">
    <text evidence="2">The sequence shown here is derived from an EMBL/GenBank/DDBJ whole genome shotgun (WGS) entry which is preliminary data.</text>
</comment>